<accession>A0A1M5JV47</accession>
<feature type="domain" description="TonB C-terminal" evidence="3">
    <location>
        <begin position="194"/>
        <end position="263"/>
    </location>
</feature>
<dbReference type="Proteomes" id="UP000184020">
    <property type="component" value="Unassembled WGS sequence"/>
</dbReference>
<dbReference type="STRING" id="229205.SAMN05444372_10617"/>
<dbReference type="OrthoDB" id="676306at2"/>
<reference evidence="5" key="1">
    <citation type="submission" date="2016-11" db="EMBL/GenBank/DDBJ databases">
        <authorList>
            <person name="Varghese N."/>
            <person name="Submissions S."/>
        </authorList>
    </citation>
    <scope>NUCLEOTIDE SEQUENCE [LARGE SCALE GENOMIC DNA]</scope>
    <source>
        <strain evidence="5">DSM 17659</strain>
    </source>
</reference>
<feature type="transmembrane region" description="Helical" evidence="2">
    <location>
        <begin position="12"/>
        <end position="32"/>
    </location>
</feature>
<evidence type="ECO:0000313" key="4">
    <source>
        <dbReference type="EMBL" id="SHG44170.1"/>
    </source>
</evidence>
<proteinExistence type="predicted"/>
<keyword evidence="5" id="KW-1185">Reference proteome</keyword>
<name>A0A1M5JV47_9FLAO</name>
<keyword evidence="2" id="KW-0812">Transmembrane</keyword>
<dbReference type="RefSeq" id="WP_073018813.1">
    <property type="nucleotide sequence ID" value="NZ_FQWF01000006.1"/>
</dbReference>
<dbReference type="Pfam" id="PF03544">
    <property type="entry name" value="TonB_C"/>
    <property type="match status" value="1"/>
</dbReference>
<evidence type="ECO:0000256" key="1">
    <source>
        <dbReference type="SAM" id="MobiDB-lite"/>
    </source>
</evidence>
<organism evidence="4 5">
    <name type="scientific">Flavobacterium micromati</name>
    <dbReference type="NCBI Taxonomy" id="229205"/>
    <lineage>
        <taxon>Bacteria</taxon>
        <taxon>Pseudomonadati</taxon>
        <taxon>Bacteroidota</taxon>
        <taxon>Flavobacteriia</taxon>
        <taxon>Flavobacteriales</taxon>
        <taxon>Flavobacteriaceae</taxon>
        <taxon>Flavobacterium</taxon>
    </lineage>
</organism>
<dbReference type="SUPFAM" id="SSF74653">
    <property type="entry name" value="TolA/TonB C-terminal domain"/>
    <property type="match status" value="1"/>
</dbReference>
<feature type="compositionally biased region" description="Low complexity" evidence="1">
    <location>
        <begin position="158"/>
        <end position="167"/>
    </location>
</feature>
<dbReference type="AlphaFoldDB" id="A0A1M5JV47"/>
<evidence type="ECO:0000256" key="2">
    <source>
        <dbReference type="SAM" id="Phobius"/>
    </source>
</evidence>
<sequence length="265" mass="28209">MKYIKTEEEKKSFAITSIIFVILFILFFYLGLTSLDPPPENGIAINFGTTEFGSGNIQPTEAIQSAPKAIAAKEAASNNDEVLSQEIEEAVVIKATKKNQPTKQAAKEEVKPKPKENPKPSKSTSDALSSLINGPKSEGKAQGGQGNDNIAGDKGSPNGNPYANSYYGSGSGSGTGSGWGLNGRNISSRGKEVQKCNEFGTVVVQITVNRNGNVIAAKYTKGTTNTNPCLIEPALATARKHKWQPDENAPETQIGFITVNFKIGE</sequence>
<dbReference type="EMBL" id="FQWF01000006">
    <property type="protein sequence ID" value="SHG44170.1"/>
    <property type="molecule type" value="Genomic_DNA"/>
</dbReference>
<feature type="compositionally biased region" description="Basic and acidic residues" evidence="1">
    <location>
        <begin position="105"/>
        <end position="119"/>
    </location>
</feature>
<feature type="region of interest" description="Disordered" evidence="1">
    <location>
        <begin position="98"/>
        <end position="167"/>
    </location>
</feature>
<dbReference type="Gene3D" id="3.30.1150.10">
    <property type="match status" value="1"/>
</dbReference>
<dbReference type="GO" id="GO:0055085">
    <property type="term" value="P:transmembrane transport"/>
    <property type="evidence" value="ECO:0007669"/>
    <property type="project" value="InterPro"/>
</dbReference>
<evidence type="ECO:0000313" key="5">
    <source>
        <dbReference type="Proteomes" id="UP000184020"/>
    </source>
</evidence>
<evidence type="ECO:0000259" key="3">
    <source>
        <dbReference type="Pfam" id="PF03544"/>
    </source>
</evidence>
<gene>
    <name evidence="4" type="ORF">SAMN05444372_10617</name>
</gene>
<keyword evidence="2" id="KW-1133">Transmembrane helix</keyword>
<protein>
    <submittedName>
        <fullName evidence="4">Outer membrane transport energization protein TonB</fullName>
    </submittedName>
</protein>
<dbReference type="InterPro" id="IPR037682">
    <property type="entry name" value="TonB_C"/>
</dbReference>
<keyword evidence="2" id="KW-0472">Membrane</keyword>